<dbReference type="PROSITE" id="PS50888">
    <property type="entry name" value="BHLH"/>
    <property type="match status" value="1"/>
</dbReference>
<dbReference type="SMART" id="SM00353">
    <property type="entry name" value="HLH"/>
    <property type="match status" value="1"/>
</dbReference>
<feature type="compositionally biased region" description="Acidic residues" evidence="1">
    <location>
        <begin position="714"/>
        <end position="723"/>
    </location>
</feature>
<feature type="region of interest" description="Disordered" evidence="1">
    <location>
        <begin position="579"/>
        <end position="614"/>
    </location>
</feature>
<dbReference type="SUPFAM" id="SSF47459">
    <property type="entry name" value="HLH, helix-loop-helix DNA-binding domain"/>
    <property type="match status" value="1"/>
</dbReference>
<feature type="region of interest" description="Disordered" evidence="1">
    <location>
        <begin position="248"/>
        <end position="420"/>
    </location>
</feature>
<evidence type="ECO:0000313" key="3">
    <source>
        <dbReference type="EMBL" id="KZS96247.1"/>
    </source>
</evidence>
<protein>
    <recommendedName>
        <fullName evidence="2">BHLH domain-containing protein</fullName>
    </recommendedName>
</protein>
<organism evidence="3 4">
    <name type="scientific">Sistotremastrum niveocremeum HHB9708</name>
    <dbReference type="NCBI Taxonomy" id="1314777"/>
    <lineage>
        <taxon>Eukaryota</taxon>
        <taxon>Fungi</taxon>
        <taxon>Dikarya</taxon>
        <taxon>Basidiomycota</taxon>
        <taxon>Agaricomycotina</taxon>
        <taxon>Agaricomycetes</taxon>
        <taxon>Sistotremastrales</taxon>
        <taxon>Sistotremastraceae</taxon>
        <taxon>Sertulicium</taxon>
        <taxon>Sertulicium niveocremeum</taxon>
    </lineage>
</organism>
<feature type="compositionally biased region" description="Acidic residues" evidence="1">
    <location>
        <begin position="671"/>
        <end position="680"/>
    </location>
</feature>
<feature type="compositionally biased region" description="Polar residues" evidence="1">
    <location>
        <begin position="527"/>
        <end position="538"/>
    </location>
</feature>
<feature type="region of interest" description="Disordered" evidence="1">
    <location>
        <begin position="522"/>
        <end position="564"/>
    </location>
</feature>
<dbReference type="STRING" id="1314777.A0A164XSG0"/>
<accession>A0A164XSG0</accession>
<feature type="compositionally biased region" description="Low complexity" evidence="1">
    <location>
        <begin position="384"/>
        <end position="396"/>
    </location>
</feature>
<sequence>MSQQDHNDFMSNVAFDITDYVNHQTHQELDFTSNPVGDTASSQAPDDSAMSQPQSQLDMESIQSLLGMMNDPSLQNSQNQSLNASNSMQRTPPNLTADLLNHLKLQQFQQLQQMQNQLFQQQVSKTFPMRFRAIPSLDPANMQSSLPFHGLPTPLGSSELRPQINTDLPLSELVSPMLPPMQDMYNYAPPQGPPSSVGMSPLVSPGSSNPINPTMSAPARLAFQPPLHMASPGGMDFDLSPISSPWLGPIGSSNTSSNVQLSQNPNASGQTPIQRPVKKRSNPSSDGQGTSKKRQSGLSQQSTSRSAGANVRLSGSSSNSATSTPTSRAMTRRRSSTVGVASTAPGSGGGEVALNGGDQQMDDSPSPVDLSMPPPAAPASYNMQQPNGPNGNIGQGNDAGKTHSRSGSHLAGGGTSIEPVTPATIMNLGRFTLPTGLMAHPPHQNTSVEKGKEKASNNMSNGASSSNINSSSQETHHSTHQAPRQTKKAPASRSLVSPALKPLLPEGIPASSASTLAAQPNYAHHMSGSSSTLNITPSTPLPLPQMQGRKSSHKAAEQKRRDSLKSSFNELRLLLPPIPLPTEDGFLGGDDPPLPGAMPPRGPPRGEGDGPNRGVSKLQLLRCGNHFIRELKGRVSRRDDEIEKLRREVRKLRGMRNMKDNEGGEAGLAGVEEDEEELDLDKDLDAIEKEGEGRRAGMMASMNAGNPGGGGGYEGEDYDDGDD</sequence>
<evidence type="ECO:0000259" key="2">
    <source>
        <dbReference type="PROSITE" id="PS50888"/>
    </source>
</evidence>
<proteinExistence type="predicted"/>
<dbReference type="InterPro" id="IPR036638">
    <property type="entry name" value="HLH_DNA-bd_sf"/>
</dbReference>
<evidence type="ECO:0000256" key="1">
    <source>
        <dbReference type="SAM" id="MobiDB-lite"/>
    </source>
</evidence>
<feature type="domain" description="BHLH" evidence="2">
    <location>
        <begin position="548"/>
        <end position="631"/>
    </location>
</feature>
<evidence type="ECO:0000313" key="4">
    <source>
        <dbReference type="Proteomes" id="UP000076722"/>
    </source>
</evidence>
<gene>
    <name evidence="3" type="ORF">SISNIDRAFT_482834</name>
</gene>
<dbReference type="AlphaFoldDB" id="A0A164XSG0"/>
<dbReference type="GO" id="GO:0046983">
    <property type="term" value="F:protein dimerization activity"/>
    <property type="evidence" value="ECO:0007669"/>
    <property type="project" value="InterPro"/>
</dbReference>
<dbReference type="Pfam" id="PF00010">
    <property type="entry name" value="HLH"/>
    <property type="match status" value="1"/>
</dbReference>
<keyword evidence="4" id="KW-1185">Reference proteome</keyword>
<feature type="region of interest" description="Disordered" evidence="1">
    <location>
        <begin position="657"/>
        <end position="723"/>
    </location>
</feature>
<feature type="compositionally biased region" description="Polar residues" evidence="1">
    <location>
        <begin position="251"/>
        <end position="273"/>
    </location>
</feature>
<feature type="compositionally biased region" description="Polar residues" evidence="1">
    <location>
        <begin position="30"/>
        <end position="57"/>
    </location>
</feature>
<feature type="compositionally biased region" description="Pro residues" evidence="1">
    <location>
        <begin position="592"/>
        <end position="603"/>
    </location>
</feature>
<feature type="compositionally biased region" description="Low complexity" evidence="1">
    <location>
        <begin position="456"/>
        <end position="473"/>
    </location>
</feature>
<dbReference type="Proteomes" id="UP000076722">
    <property type="component" value="Unassembled WGS sequence"/>
</dbReference>
<dbReference type="EMBL" id="KV419399">
    <property type="protein sequence ID" value="KZS96247.1"/>
    <property type="molecule type" value="Genomic_DNA"/>
</dbReference>
<feature type="compositionally biased region" description="Polar residues" evidence="1">
    <location>
        <begin position="282"/>
        <end position="307"/>
    </location>
</feature>
<dbReference type="OrthoDB" id="5344169at2759"/>
<feature type="compositionally biased region" description="Basic and acidic residues" evidence="1">
    <location>
        <begin position="554"/>
        <end position="564"/>
    </location>
</feature>
<feature type="region of interest" description="Disordered" evidence="1">
    <location>
        <begin position="29"/>
        <end position="57"/>
    </location>
</feature>
<dbReference type="Gene3D" id="4.10.280.10">
    <property type="entry name" value="Helix-loop-helix DNA-binding domain"/>
    <property type="match status" value="1"/>
</dbReference>
<feature type="region of interest" description="Disordered" evidence="1">
    <location>
        <begin position="69"/>
        <end position="93"/>
    </location>
</feature>
<feature type="compositionally biased region" description="Basic and acidic residues" evidence="1">
    <location>
        <begin position="681"/>
        <end position="695"/>
    </location>
</feature>
<feature type="compositionally biased region" description="Low complexity" evidence="1">
    <location>
        <begin position="73"/>
        <end position="89"/>
    </location>
</feature>
<reference evidence="3 4" key="1">
    <citation type="journal article" date="2016" name="Mol. Biol. Evol.">
        <title>Comparative Genomics of Early-Diverging Mushroom-Forming Fungi Provides Insights into the Origins of Lignocellulose Decay Capabilities.</title>
        <authorList>
            <person name="Nagy L.G."/>
            <person name="Riley R."/>
            <person name="Tritt A."/>
            <person name="Adam C."/>
            <person name="Daum C."/>
            <person name="Floudas D."/>
            <person name="Sun H."/>
            <person name="Yadav J.S."/>
            <person name="Pangilinan J."/>
            <person name="Larsson K.H."/>
            <person name="Matsuura K."/>
            <person name="Barry K."/>
            <person name="Labutti K."/>
            <person name="Kuo R."/>
            <person name="Ohm R.A."/>
            <person name="Bhattacharya S.S."/>
            <person name="Shirouzu T."/>
            <person name="Yoshinaga Y."/>
            <person name="Martin F.M."/>
            <person name="Grigoriev I.V."/>
            <person name="Hibbett D.S."/>
        </authorList>
    </citation>
    <scope>NUCLEOTIDE SEQUENCE [LARGE SCALE GENOMIC DNA]</scope>
    <source>
        <strain evidence="3 4">HHB9708</strain>
    </source>
</reference>
<feature type="compositionally biased region" description="Low complexity" evidence="1">
    <location>
        <begin position="314"/>
        <end position="329"/>
    </location>
</feature>
<feature type="region of interest" description="Disordered" evidence="1">
    <location>
        <begin position="189"/>
        <end position="214"/>
    </location>
</feature>
<name>A0A164XSG0_9AGAM</name>
<feature type="region of interest" description="Disordered" evidence="1">
    <location>
        <begin position="434"/>
        <end position="495"/>
    </location>
</feature>
<feature type="compositionally biased region" description="Polar residues" evidence="1">
    <location>
        <begin position="205"/>
        <end position="214"/>
    </location>
</feature>
<dbReference type="InterPro" id="IPR011598">
    <property type="entry name" value="bHLH_dom"/>
</dbReference>